<gene>
    <name evidence="1" type="ORF">EDD18DRAFT_1344652</name>
</gene>
<dbReference type="EMBL" id="JAUEPU010000003">
    <property type="protein sequence ID" value="KAK0503764.1"/>
    <property type="molecule type" value="Genomic_DNA"/>
</dbReference>
<name>A0AA39QLB2_9AGAR</name>
<dbReference type="Proteomes" id="UP001175228">
    <property type="component" value="Unassembled WGS sequence"/>
</dbReference>
<proteinExistence type="predicted"/>
<reference evidence="1" key="1">
    <citation type="submission" date="2023-06" db="EMBL/GenBank/DDBJ databases">
        <authorList>
            <consortium name="Lawrence Berkeley National Laboratory"/>
            <person name="Ahrendt S."/>
            <person name="Sahu N."/>
            <person name="Indic B."/>
            <person name="Wong-Bajracharya J."/>
            <person name="Merenyi Z."/>
            <person name="Ke H.-M."/>
            <person name="Monk M."/>
            <person name="Kocsube S."/>
            <person name="Drula E."/>
            <person name="Lipzen A."/>
            <person name="Balint B."/>
            <person name="Henrissat B."/>
            <person name="Andreopoulos B."/>
            <person name="Martin F.M."/>
            <person name="Harder C.B."/>
            <person name="Rigling D."/>
            <person name="Ford K.L."/>
            <person name="Foster G.D."/>
            <person name="Pangilinan J."/>
            <person name="Papanicolaou A."/>
            <person name="Barry K."/>
            <person name="LaButti K."/>
            <person name="Viragh M."/>
            <person name="Koriabine M."/>
            <person name="Yan M."/>
            <person name="Riley R."/>
            <person name="Champramary S."/>
            <person name="Plett K.L."/>
            <person name="Tsai I.J."/>
            <person name="Slot J."/>
            <person name="Sipos G."/>
            <person name="Plett J."/>
            <person name="Nagy L.G."/>
            <person name="Grigoriev I.V."/>
        </authorList>
    </citation>
    <scope>NUCLEOTIDE SEQUENCE</scope>
    <source>
        <strain evidence="1">HWK02</strain>
    </source>
</reference>
<evidence type="ECO:0000313" key="2">
    <source>
        <dbReference type="Proteomes" id="UP001175228"/>
    </source>
</evidence>
<evidence type="ECO:0000313" key="1">
    <source>
        <dbReference type="EMBL" id="KAK0503764.1"/>
    </source>
</evidence>
<protein>
    <submittedName>
        <fullName evidence="1">Uncharacterized protein</fullName>
    </submittedName>
</protein>
<keyword evidence="2" id="KW-1185">Reference proteome</keyword>
<organism evidence="1 2">
    <name type="scientific">Armillaria luteobubalina</name>
    <dbReference type="NCBI Taxonomy" id="153913"/>
    <lineage>
        <taxon>Eukaryota</taxon>
        <taxon>Fungi</taxon>
        <taxon>Dikarya</taxon>
        <taxon>Basidiomycota</taxon>
        <taxon>Agaricomycotina</taxon>
        <taxon>Agaricomycetes</taxon>
        <taxon>Agaricomycetidae</taxon>
        <taxon>Agaricales</taxon>
        <taxon>Marasmiineae</taxon>
        <taxon>Physalacriaceae</taxon>
        <taxon>Armillaria</taxon>
    </lineage>
</organism>
<accession>A0AA39QLB2</accession>
<dbReference type="AlphaFoldDB" id="A0AA39QLB2"/>
<sequence>MSKIIDLCEIQLCELALGGGGTRPREEKGILQRLDKLERNILRAVEERQPGGMNNQQRSPWKGPLIDVKMPPPPPPPLKDPLHHTVTLSLVKVMDATSLHELSPKMLTQKVQEAIHGCGMPGLETVDIPGVQVMAKARIKVYAKTNTEANALLDMSGAWLPKLAPGATLVLRMWNVAVNSVPTTFRPDNRDNLDSLFEWNLDINPATVRKVCWLNVKAASKPGKRASSLVLTISDYAIAE</sequence>
<comment type="caution">
    <text evidence="1">The sequence shown here is derived from an EMBL/GenBank/DDBJ whole genome shotgun (WGS) entry which is preliminary data.</text>
</comment>